<keyword evidence="2" id="KW-0808">Transferase</keyword>
<dbReference type="PANTHER" id="PTHR43072">
    <property type="entry name" value="N-ACETYLTRANSFERASE"/>
    <property type="match status" value="1"/>
</dbReference>
<dbReference type="GO" id="GO:0016747">
    <property type="term" value="F:acyltransferase activity, transferring groups other than amino-acyl groups"/>
    <property type="evidence" value="ECO:0007669"/>
    <property type="project" value="InterPro"/>
</dbReference>
<dbReference type="InterPro" id="IPR016181">
    <property type="entry name" value="Acyl_CoA_acyltransferase"/>
</dbReference>
<name>A0A212PZN6_9PROT</name>
<feature type="domain" description="N-acetyltransferase" evidence="1">
    <location>
        <begin position="18"/>
        <end position="186"/>
    </location>
</feature>
<dbReference type="CDD" id="cd04301">
    <property type="entry name" value="NAT_SF"/>
    <property type="match status" value="1"/>
</dbReference>
<dbReference type="Pfam" id="PF00583">
    <property type="entry name" value="Acetyltransf_1"/>
    <property type="match status" value="1"/>
</dbReference>
<dbReference type="PANTHER" id="PTHR43072:SF8">
    <property type="entry name" value="ACYLTRANSFERASE FABY-RELATED"/>
    <property type="match status" value="1"/>
</dbReference>
<evidence type="ECO:0000313" key="3">
    <source>
        <dbReference type="Proteomes" id="UP000197065"/>
    </source>
</evidence>
<evidence type="ECO:0000313" key="2">
    <source>
        <dbReference type="EMBL" id="SNB52408.1"/>
    </source>
</evidence>
<evidence type="ECO:0000259" key="1">
    <source>
        <dbReference type="PROSITE" id="PS51186"/>
    </source>
</evidence>
<dbReference type="Proteomes" id="UP000197065">
    <property type="component" value="Unassembled WGS sequence"/>
</dbReference>
<dbReference type="EMBL" id="FYEH01000001">
    <property type="protein sequence ID" value="SNB52408.1"/>
    <property type="molecule type" value="Genomic_DNA"/>
</dbReference>
<dbReference type="Gene3D" id="3.40.630.30">
    <property type="match status" value="1"/>
</dbReference>
<accession>A0A212PZN6</accession>
<dbReference type="RefSeq" id="WP_088559567.1">
    <property type="nucleotide sequence ID" value="NZ_FYEH01000001.1"/>
</dbReference>
<dbReference type="InterPro" id="IPR000182">
    <property type="entry name" value="GNAT_dom"/>
</dbReference>
<dbReference type="AlphaFoldDB" id="A0A212PZN6"/>
<reference evidence="2 3" key="1">
    <citation type="submission" date="2017-06" db="EMBL/GenBank/DDBJ databases">
        <authorList>
            <person name="Kim H.J."/>
            <person name="Triplett B.A."/>
        </authorList>
    </citation>
    <scope>NUCLEOTIDE SEQUENCE [LARGE SCALE GENOMIC DNA]</scope>
    <source>
        <strain evidence="2 3">B29T1</strain>
    </source>
</reference>
<dbReference type="SUPFAM" id="SSF55729">
    <property type="entry name" value="Acyl-CoA N-acyltransferases (Nat)"/>
    <property type="match status" value="1"/>
</dbReference>
<protein>
    <submittedName>
        <fullName evidence="2">Phosphinothricin acetyltransferase</fullName>
    </submittedName>
</protein>
<organism evidence="2 3">
    <name type="scientific">Arboricoccus pini</name>
    <dbReference type="NCBI Taxonomy" id="1963835"/>
    <lineage>
        <taxon>Bacteria</taxon>
        <taxon>Pseudomonadati</taxon>
        <taxon>Pseudomonadota</taxon>
        <taxon>Alphaproteobacteria</taxon>
        <taxon>Geminicoccales</taxon>
        <taxon>Geminicoccaceae</taxon>
        <taxon>Arboricoccus</taxon>
    </lineage>
</organism>
<dbReference type="PROSITE" id="PS51186">
    <property type="entry name" value="GNAT"/>
    <property type="match status" value="1"/>
</dbReference>
<dbReference type="OrthoDB" id="5459937at2"/>
<keyword evidence="3" id="KW-1185">Reference proteome</keyword>
<proteinExistence type="predicted"/>
<gene>
    <name evidence="2" type="ORF">SAMN07250955_101247</name>
</gene>
<sequence length="195" mass="21047">MFQPFMAGDVIPAAVVRVRLAEARDEHLAEITAIYRHGVSTGTSTYEDPLPDEGEMAQRLEAVRTAGLPAFVALGEEGRVLGFAWARPFRERAGYRLSVENSIYVAANARRQGVGSLLLEKLIQACRALGCRRMVAVIGDARNAASIALHRDAGFETVGFFPGLGVRPRPEGGLEEVDVLMMQRCLAGSNVVGHA</sequence>